<dbReference type="AlphaFoldDB" id="A0A9E2KPS9"/>
<evidence type="ECO:0000313" key="9">
    <source>
        <dbReference type="Proteomes" id="UP000823844"/>
    </source>
</evidence>
<dbReference type="GO" id="GO:0006401">
    <property type="term" value="P:RNA catabolic process"/>
    <property type="evidence" value="ECO:0007669"/>
    <property type="project" value="InterPro"/>
</dbReference>
<reference evidence="8" key="1">
    <citation type="journal article" date="2021" name="PeerJ">
        <title>Extensive microbial diversity within the chicken gut microbiome revealed by metagenomics and culture.</title>
        <authorList>
            <person name="Gilroy R."/>
            <person name="Ravi A."/>
            <person name="Getino M."/>
            <person name="Pursley I."/>
            <person name="Horton D.L."/>
            <person name="Alikhan N.F."/>
            <person name="Baker D."/>
            <person name="Gharbi K."/>
            <person name="Hall N."/>
            <person name="Watson M."/>
            <person name="Adriaenssens E.M."/>
            <person name="Foster-Nyarko E."/>
            <person name="Jarju S."/>
            <person name="Secka A."/>
            <person name="Antonio M."/>
            <person name="Oren A."/>
            <person name="Chaudhuri R.R."/>
            <person name="La Ragione R."/>
            <person name="Hildebrand F."/>
            <person name="Pallen M.J."/>
        </authorList>
    </citation>
    <scope>NUCLEOTIDE SEQUENCE</scope>
    <source>
        <strain evidence="8">F6-686</strain>
    </source>
</reference>
<evidence type="ECO:0000256" key="6">
    <source>
        <dbReference type="ARBA" id="ARBA00030388"/>
    </source>
</evidence>
<evidence type="ECO:0000256" key="7">
    <source>
        <dbReference type="ARBA" id="ARBA00050056"/>
    </source>
</evidence>
<proteinExistence type="inferred from homology"/>
<protein>
    <recommendedName>
        <fullName evidence="7">Endoribonuclease YoeB</fullName>
    </recommendedName>
    <alternativeName>
        <fullName evidence="6">Putative mRNA interferase YoeB</fullName>
    </alternativeName>
</protein>
<sequence>MRKYSVRIKNSAKSDLKKIKKSNLKTSFQDIVYQLKKDPYKKDQGFEKLEPPISDKFSRRINIKHRVVYTIDDTNKIVNIFSAW</sequence>
<dbReference type="Gene3D" id="3.30.2310.20">
    <property type="entry name" value="RelE-like"/>
    <property type="match status" value="1"/>
</dbReference>
<comment type="similarity">
    <text evidence="1">Belongs to the YoeB family.</text>
</comment>
<evidence type="ECO:0000256" key="1">
    <source>
        <dbReference type="ARBA" id="ARBA00008172"/>
    </source>
</evidence>
<dbReference type="Proteomes" id="UP000823844">
    <property type="component" value="Unassembled WGS sequence"/>
</dbReference>
<dbReference type="SUPFAM" id="SSF143011">
    <property type="entry name" value="RelE-like"/>
    <property type="match status" value="1"/>
</dbReference>
<evidence type="ECO:0000313" key="8">
    <source>
        <dbReference type="EMBL" id="MBU3827786.1"/>
    </source>
</evidence>
<evidence type="ECO:0000256" key="5">
    <source>
        <dbReference type="ARBA" id="ARBA00022801"/>
    </source>
</evidence>
<dbReference type="InterPro" id="IPR035093">
    <property type="entry name" value="RelE/ParE_toxin_dom_sf"/>
</dbReference>
<dbReference type="NCBIfam" id="TIGR02116">
    <property type="entry name" value="toxin_Txe_YoeB"/>
    <property type="match status" value="1"/>
</dbReference>
<dbReference type="PANTHER" id="PTHR38039">
    <property type="entry name" value="TOXIN YOEB"/>
    <property type="match status" value="1"/>
</dbReference>
<evidence type="ECO:0000256" key="4">
    <source>
        <dbReference type="ARBA" id="ARBA00022759"/>
    </source>
</evidence>
<dbReference type="GO" id="GO:0045892">
    <property type="term" value="P:negative regulation of DNA-templated transcription"/>
    <property type="evidence" value="ECO:0007669"/>
    <property type="project" value="TreeGrafter"/>
</dbReference>
<keyword evidence="5" id="KW-0378">Hydrolase</keyword>
<dbReference type="EMBL" id="JAHLFT010000017">
    <property type="protein sequence ID" value="MBU3827786.1"/>
    <property type="molecule type" value="Genomic_DNA"/>
</dbReference>
<evidence type="ECO:0000256" key="2">
    <source>
        <dbReference type="ARBA" id="ARBA00022649"/>
    </source>
</evidence>
<keyword evidence="4" id="KW-0255">Endonuclease</keyword>
<dbReference type="InterPro" id="IPR009614">
    <property type="entry name" value="YoeB_toxin"/>
</dbReference>
<dbReference type="GO" id="GO:0004519">
    <property type="term" value="F:endonuclease activity"/>
    <property type="evidence" value="ECO:0007669"/>
    <property type="project" value="UniProtKB-KW"/>
</dbReference>
<dbReference type="PANTHER" id="PTHR38039:SF1">
    <property type="entry name" value="TOXIN YOEB"/>
    <property type="match status" value="1"/>
</dbReference>
<keyword evidence="2" id="KW-1277">Toxin-antitoxin system</keyword>
<gene>
    <name evidence="8" type="ORF">H9806_01205</name>
</gene>
<name>A0A9E2KPS9_9LACO</name>
<evidence type="ECO:0000256" key="3">
    <source>
        <dbReference type="ARBA" id="ARBA00022722"/>
    </source>
</evidence>
<accession>A0A9E2KPS9</accession>
<reference evidence="8" key="2">
    <citation type="submission" date="2021-04" db="EMBL/GenBank/DDBJ databases">
        <authorList>
            <person name="Gilroy R."/>
        </authorList>
    </citation>
    <scope>NUCLEOTIDE SEQUENCE</scope>
    <source>
        <strain evidence="8">F6-686</strain>
    </source>
</reference>
<dbReference type="GO" id="GO:0016787">
    <property type="term" value="F:hydrolase activity"/>
    <property type="evidence" value="ECO:0007669"/>
    <property type="project" value="UniProtKB-KW"/>
</dbReference>
<comment type="caution">
    <text evidence="8">The sequence shown here is derived from an EMBL/GenBank/DDBJ whole genome shotgun (WGS) entry which is preliminary data.</text>
</comment>
<dbReference type="Pfam" id="PF06769">
    <property type="entry name" value="YoeB_toxin"/>
    <property type="match status" value="1"/>
</dbReference>
<keyword evidence="3" id="KW-0540">Nuclease</keyword>
<organism evidence="8 9">
    <name type="scientific">Candidatus Lactobacillus pullistercoris</name>
    <dbReference type="NCBI Taxonomy" id="2838636"/>
    <lineage>
        <taxon>Bacteria</taxon>
        <taxon>Bacillati</taxon>
        <taxon>Bacillota</taxon>
        <taxon>Bacilli</taxon>
        <taxon>Lactobacillales</taxon>
        <taxon>Lactobacillaceae</taxon>
        <taxon>Lactobacillus</taxon>
    </lineage>
</organism>